<evidence type="ECO:0000313" key="2">
    <source>
        <dbReference type="EMBL" id="EER75149.1"/>
    </source>
</evidence>
<dbReference type="EMBL" id="ACKU01000008">
    <property type="protein sequence ID" value="EER75149.1"/>
    <property type="molecule type" value="Genomic_DNA"/>
</dbReference>
<feature type="transmembrane region" description="Helical" evidence="1">
    <location>
        <begin position="46"/>
        <end position="63"/>
    </location>
</feature>
<accession>C5R9P9</accession>
<dbReference type="Pfam" id="PF11457">
    <property type="entry name" value="DUF3021"/>
    <property type="match status" value="1"/>
</dbReference>
<keyword evidence="1" id="KW-1133">Transmembrane helix</keyword>
<evidence type="ECO:0000256" key="1">
    <source>
        <dbReference type="SAM" id="Phobius"/>
    </source>
</evidence>
<organism evidence="2 3">
    <name type="scientific">Weissella paramesenteroides ATCC 33313</name>
    <dbReference type="NCBI Taxonomy" id="585506"/>
    <lineage>
        <taxon>Bacteria</taxon>
        <taxon>Bacillati</taxon>
        <taxon>Bacillota</taxon>
        <taxon>Bacilli</taxon>
        <taxon>Lactobacillales</taxon>
        <taxon>Lactobacillaceae</taxon>
        <taxon>Weissella</taxon>
    </lineage>
</organism>
<dbReference type="STRING" id="585506.HMPREF0877_0694"/>
<evidence type="ECO:0000313" key="3">
    <source>
        <dbReference type="Proteomes" id="UP000004528"/>
    </source>
</evidence>
<feature type="transmembrane region" description="Helical" evidence="1">
    <location>
        <begin position="75"/>
        <end position="97"/>
    </location>
</feature>
<dbReference type="eggNOG" id="ENOG50332D4">
    <property type="taxonomic scope" value="Bacteria"/>
</dbReference>
<keyword evidence="1" id="KW-0472">Membrane</keyword>
<gene>
    <name evidence="2" type="ORF">HMPREF0877_0694</name>
</gene>
<reference evidence="2 3" key="1">
    <citation type="submission" date="2009-04" db="EMBL/GenBank/DDBJ databases">
        <authorList>
            <person name="Qin X."/>
            <person name="Bachman B."/>
            <person name="Battles P."/>
            <person name="Bell A."/>
            <person name="Bess C."/>
            <person name="Bickham C."/>
            <person name="Chaboub L."/>
            <person name="Chen D."/>
            <person name="Coyle M."/>
            <person name="Deiros D.R."/>
            <person name="Dinh H."/>
            <person name="Forbes L."/>
            <person name="Fowler G."/>
            <person name="Francisco L."/>
            <person name="Fu Q."/>
            <person name="Gubbala S."/>
            <person name="Hale W."/>
            <person name="Han Y."/>
            <person name="Hemphill L."/>
            <person name="Highlander S.K."/>
            <person name="Hirani K."/>
            <person name="Hogues M."/>
            <person name="Jackson L."/>
            <person name="Jakkamsetti A."/>
            <person name="Javaid M."/>
            <person name="Jiang H."/>
            <person name="Korchina V."/>
            <person name="Kovar C."/>
            <person name="Lara F."/>
            <person name="Lee S."/>
            <person name="Mata R."/>
            <person name="Mathew T."/>
            <person name="Moen C."/>
            <person name="Morales K."/>
            <person name="Munidasa M."/>
            <person name="Nazareth L."/>
            <person name="Ngo R."/>
            <person name="Nguyen L."/>
            <person name="Okwuonu G."/>
            <person name="Ongeri F."/>
            <person name="Patil S."/>
            <person name="Petrosino J."/>
            <person name="Pham C."/>
            <person name="Pham P."/>
            <person name="Pu L.-L."/>
            <person name="Puazo M."/>
            <person name="Raj R."/>
            <person name="Reid J."/>
            <person name="Rouhana J."/>
            <person name="Saada N."/>
            <person name="Shang Y."/>
            <person name="Simmons D."/>
            <person name="Thornton R."/>
            <person name="Warren J."/>
            <person name="Weissenberger G."/>
            <person name="Zhang J."/>
            <person name="Zhang L."/>
            <person name="Zhou C."/>
            <person name="Zhu D."/>
            <person name="Muzny D."/>
            <person name="Worley K."/>
            <person name="Gibbs R."/>
        </authorList>
    </citation>
    <scope>NUCLEOTIDE SEQUENCE [LARGE SCALE GENOMIC DNA]</scope>
    <source>
        <strain evidence="2 3">ATCC 33313</strain>
    </source>
</reference>
<dbReference type="Proteomes" id="UP000004528">
    <property type="component" value="Unassembled WGS sequence"/>
</dbReference>
<name>C5R9P9_WEIPA</name>
<feature type="transmembrane region" description="Helical" evidence="1">
    <location>
        <begin position="12"/>
        <end position="34"/>
    </location>
</feature>
<dbReference type="HOGENOM" id="CLU_149865_0_0_9"/>
<sequence length="130" mass="14746">MKIHKGEIKMKLLLSGIMRGGIPFIILGSIAFVLNTQNKFQEAKGTFFTALILLFVGVTTVIYEIDQWSFAKQSLIHFLLMFITVYPVLLFSGWFPLNNLKDALLIFLYFAIVGLVIWSVLAVVFKIIQS</sequence>
<protein>
    <recommendedName>
        <fullName evidence="4">DUF3021 domain-containing protein</fullName>
    </recommendedName>
</protein>
<evidence type="ECO:0008006" key="4">
    <source>
        <dbReference type="Google" id="ProtNLM"/>
    </source>
</evidence>
<dbReference type="InterPro" id="IPR021560">
    <property type="entry name" value="DUF3021"/>
</dbReference>
<feature type="transmembrane region" description="Helical" evidence="1">
    <location>
        <begin position="103"/>
        <end position="125"/>
    </location>
</feature>
<proteinExistence type="predicted"/>
<comment type="caution">
    <text evidence="2">The sequence shown here is derived from an EMBL/GenBank/DDBJ whole genome shotgun (WGS) entry which is preliminary data.</text>
</comment>
<keyword evidence="3" id="KW-1185">Reference proteome</keyword>
<keyword evidence="1" id="KW-0812">Transmembrane</keyword>
<dbReference type="AlphaFoldDB" id="C5R9P9"/>